<evidence type="ECO:0000256" key="1">
    <source>
        <dbReference type="SAM" id="MobiDB-lite"/>
    </source>
</evidence>
<gene>
    <name evidence="2" type="ORF">SCHPADRAFT_738784</name>
</gene>
<organism evidence="2 3">
    <name type="scientific">Schizopora paradoxa</name>
    <dbReference type="NCBI Taxonomy" id="27342"/>
    <lineage>
        <taxon>Eukaryota</taxon>
        <taxon>Fungi</taxon>
        <taxon>Dikarya</taxon>
        <taxon>Basidiomycota</taxon>
        <taxon>Agaricomycotina</taxon>
        <taxon>Agaricomycetes</taxon>
        <taxon>Hymenochaetales</taxon>
        <taxon>Schizoporaceae</taxon>
        <taxon>Schizopora</taxon>
    </lineage>
</organism>
<sequence length="256" mass="28014">MALTGRIESGRTGRRGGGRLRVECGRGRKVYAPPSPTPTVLIVADGGCVLGTYRVPGMVVNGRSWTNHMHFRRCRRPHPRPTPISYTLSSISSTSPTSRMPLRAPKRRRDVSSARCVVVPGPSPPSSTCLRAPLPFSSGGVTNILHVFGARMTFGCLRGRIESGRAGLRDGGGRFVRERDWQHVHDAYSPSMTSAFSLPPSSLYVLCLVQPLRSHRAVRGSLTPFGMWMLKHRRDLTNARERVLEMGVGGSSRADS</sequence>
<dbReference type="InParanoid" id="A0A0H2RJU5"/>
<evidence type="ECO:0000313" key="3">
    <source>
        <dbReference type="Proteomes" id="UP000053477"/>
    </source>
</evidence>
<accession>A0A0H2RJU5</accession>
<evidence type="ECO:0000313" key="2">
    <source>
        <dbReference type="EMBL" id="KLO05051.1"/>
    </source>
</evidence>
<dbReference type="Proteomes" id="UP000053477">
    <property type="component" value="Unassembled WGS sequence"/>
</dbReference>
<name>A0A0H2RJU5_9AGAM</name>
<dbReference type="EMBL" id="KQ086374">
    <property type="protein sequence ID" value="KLO05051.1"/>
    <property type="molecule type" value="Genomic_DNA"/>
</dbReference>
<protein>
    <submittedName>
        <fullName evidence="2">Uncharacterized protein</fullName>
    </submittedName>
</protein>
<keyword evidence="3" id="KW-1185">Reference proteome</keyword>
<dbReference type="AlphaFoldDB" id="A0A0H2RJU5"/>
<feature type="region of interest" description="Disordered" evidence="1">
    <location>
        <begin position="76"/>
        <end position="107"/>
    </location>
</feature>
<feature type="compositionally biased region" description="Low complexity" evidence="1">
    <location>
        <begin position="83"/>
        <end position="98"/>
    </location>
</feature>
<proteinExistence type="predicted"/>
<reference evidence="2 3" key="1">
    <citation type="submission" date="2015-04" db="EMBL/GenBank/DDBJ databases">
        <title>Complete genome sequence of Schizopora paradoxa KUC8140, a cosmopolitan wood degrader in East Asia.</title>
        <authorList>
            <consortium name="DOE Joint Genome Institute"/>
            <person name="Min B."/>
            <person name="Park H."/>
            <person name="Jang Y."/>
            <person name="Kim J.-J."/>
            <person name="Kim K.H."/>
            <person name="Pangilinan J."/>
            <person name="Lipzen A."/>
            <person name="Riley R."/>
            <person name="Grigoriev I.V."/>
            <person name="Spatafora J.W."/>
            <person name="Choi I.-G."/>
        </authorList>
    </citation>
    <scope>NUCLEOTIDE SEQUENCE [LARGE SCALE GENOMIC DNA]</scope>
    <source>
        <strain evidence="2 3">KUC8140</strain>
    </source>
</reference>